<proteinExistence type="inferred from homology"/>
<keyword evidence="3" id="KW-0520">NAD</keyword>
<dbReference type="InterPro" id="IPR016162">
    <property type="entry name" value="Ald_DH_N"/>
</dbReference>
<name>I0UY40_9PSEU</name>
<dbReference type="Gene3D" id="3.40.309.10">
    <property type="entry name" value="Aldehyde Dehydrogenase, Chain A, domain 2"/>
    <property type="match status" value="1"/>
</dbReference>
<dbReference type="SUPFAM" id="SSF53720">
    <property type="entry name" value="ALDH-like"/>
    <property type="match status" value="1"/>
</dbReference>
<dbReference type="InterPro" id="IPR015590">
    <property type="entry name" value="Aldehyde_DH_dom"/>
</dbReference>
<sequence>MTRGWEERAAVFDVESVRGQVFSSGWREAGGGSVEVTEPATGAVLTVTGIADADDIRSAVRSAELAQPSWAALAPADRAAVLREAASLLETHREDVAAWLIREGGAVAAKAEFEIRSAIDELWAAAALPTQPHGCLLPADPGHHSVGRRVPLGVVGVISPWNFPLVLALRAVAPALALGNAVVLKPDVHTPVSGGVVIARLFELAGLPRDVLHVLPGDAGPGRALTEHPAVGMIAFTGSTTAGREVGAVAGRSLKRVSLELGGNNALIVLEDADLDAASSAGAWGSFLHQGQICMAVGRHIVVESVAGDYVERLATRARGLTVGDPWTGKVALGPLINTTQLSRVDRIVRESVAAGAHLCAGGEPRGLFYPPTVLSGVTGDMPAFTEEVFGPVAPVIVVRDEDEAVEVANRTEYGLSAAVQTGSAERGVAMAARLHTGIVHVNGQTIDDNAYVPFGGRGASGNGSRHGAPHSWDEFTQWQWLTVRGTAPLYPF</sequence>
<dbReference type="PROSITE" id="PS00070">
    <property type="entry name" value="ALDEHYDE_DEHYDR_CYS"/>
    <property type="match status" value="1"/>
</dbReference>
<evidence type="ECO:0000313" key="8">
    <source>
        <dbReference type="Proteomes" id="UP000004691"/>
    </source>
</evidence>
<reference evidence="7 8" key="1">
    <citation type="submission" date="2012-01" db="EMBL/GenBank/DDBJ databases">
        <title>Improved High-Quality Draft sequence of Saccharomonospora xinjiangensis XJ-54.</title>
        <authorList>
            <consortium name="US DOE Joint Genome Institute"/>
            <person name="Lucas S."/>
            <person name="Han J."/>
            <person name="Lapidus A."/>
            <person name="Cheng J.-F."/>
            <person name="Goodwin L."/>
            <person name="Pitluck S."/>
            <person name="Peters L."/>
            <person name="Mikhailova N."/>
            <person name="Teshima H."/>
            <person name="Detter J.C."/>
            <person name="Han C."/>
            <person name="Tapia R."/>
            <person name="Land M."/>
            <person name="Hauser L."/>
            <person name="Kyrpides N."/>
            <person name="Ivanova N."/>
            <person name="Pagani I."/>
            <person name="Brambilla E.-M."/>
            <person name="Klenk H.-P."/>
            <person name="Woyke T."/>
        </authorList>
    </citation>
    <scope>NUCLEOTIDE SEQUENCE [LARGE SCALE GENOMIC DNA]</scope>
    <source>
        <strain evidence="7 8">XJ-54</strain>
    </source>
</reference>
<dbReference type="Pfam" id="PF00171">
    <property type="entry name" value="Aldedh"/>
    <property type="match status" value="1"/>
</dbReference>
<dbReference type="PANTHER" id="PTHR42986">
    <property type="entry name" value="BENZALDEHYDE DEHYDROGENASE YFMT"/>
    <property type="match status" value="1"/>
</dbReference>
<dbReference type="AlphaFoldDB" id="I0UY40"/>
<evidence type="ECO:0000256" key="1">
    <source>
        <dbReference type="ARBA" id="ARBA00009986"/>
    </source>
</evidence>
<dbReference type="InterPro" id="IPR016163">
    <property type="entry name" value="Ald_DH_C"/>
</dbReference>
<dbReference type="Proteomes" id="UP000004691">
    <property type="component" value="Unassembled WGS sequence"/>
</dbReference>
<dbReference type="InterPro" id="IPR016160">
    <property type="entry name" value="Ald_DH_CS_CYS"/>
</dbReference>
<accession>I0UY40</accession>
<dbReference type="RefSeq" id="WP_006236896.1">
    <property type="nucleotide sequence ID" value="NZ_JH636049.1"/>
</dbReference>
<dbReference type="InterPro" id="IPR029510">
    <property type="entry name" value="Ald_DH_CS_GLU"/>
</dbReference>
<keyword evidence="2 5" id="KW-0560">Oxidoreductase</keyword>
<evidence type="ECO:0000256" key="5">
    <source>
        <dbReference type="RuleBase" id="RU003345"/>
    </source>
</evidence>
<evidence type="ECO:0000259" key="6">
    <source>
        <dbReference type="Pfam" id="PF00171"/>
    </source>
</evidence>
<dbReference type="EMBL" id="JH636049">
    <property type="protein sequence ID" value="EID52793.1"/>
    <property type="molecule type" value="Genomic_DNA"/>
</dbReference>
<dbReference type="HOGENOM" id="CLU_005391_1_0_11"/>
<comment type="similarity">
    <text evidence="1 5">Belongs to the aldehyde dehydrogenase family.</text>
</comment>
<evidence type="ECO:0000256" key="4">
    <source>
        <dbReference type="PROSITE-ProRule" id="PRU10007"/>
    </source>
</evidence>
<dbReference type="eggNOG" id="COG1012">
    <property type="taxonomic scope" value="Bacteria"/>
</dbReference>
<dbReference type="PANTHER" id="PTHR42986:SF1">
    <property type="entry name" value="BENZALDEHYDE DEHYDROGENASE YFMT"/>
    <property type="match status" value="1"/>
</dbReference>
<evidence type="ECO:0000256" key="3">
    <source>
        <dbReference type="ARBA" id="ARBA00023027"/>
    </source>
</evidence>
<evidence type="ECO:0000256" key="2">
    <source>
        <dbReference type="ARBA" id="ARBA00023002"/>
    </source>
</evidence>
<dbReference type="STRING" id="882086.SacxiDRAFT_0517"/>
<dbReference type="PROSITE" id="PS00687">
    <property type="entry name" value="ALDEHYDE_DEHYDR_GLU"/>
    <property type="match status" value="1"/>
</dbReference>
<dbReference type="Gene3D" id="3.40.605.10">
    <property type="entry name" value="Aldehyde Dehydrogenase, Chain A, domain 1"/>
    <property type="match status" value="1"/>
</dbReference>
<dbReference type="InterPro" id="IPR016161">
    <property type="entry name" value="Ald_DH/histidinol_DH"/>
</dbReference>
<organism evidence="7 8">
    <name type="scientific">Saccharomonospora xinjiangensis XJ-54</name>
    <dbReference type="NCBI Taxonomy" id="882086"/>
    <lineage>
        <taxon>Bacteria</taxon>
        <taxon>Bacillati</taxon>
        <taxon>Actinomycetota</taxon>
        <taxon>Actinomycetes</taxon>
        <taxon>Pseudonocardiales</taxon>
        <taxon>Pseudonocardiaceae</taxon>
        <taxon>Saccharomonospora</taxon>
    </lineage>
</organism>
<feature type="domain" description="Aldehyde dehydrogenase" evidence="6">
    <location>
        <begin position="26"/>
        <end position="481"/>
    </location>
</feature>
<evidence type="ECO:0000313" key="7">
    <source>
        <dbReference type="EMBL" id="EID52793.1"/>
    </source>
</evidence>
<gene>
    <name evidence="7" type="ORF">SacxiDRAFT_0517</name>
</gene>
<feature type="active site" evidence="4">
    <location>
        <position position="260"/>
    </location>
</feature>
<protein>
    <submittedName>
        <fullName evidence="7">NAD-dependent aldehyde dehydrogenase</fullName>
    </submittedName>
</protein>
<keyword evidence="8" id="KW-1185">Reference proteome</keyword>
<dbReference type="OrthoDB" id="3802174at2"/>
<dbReference type="CDD" id="cd07152">
    <property type="entry name" value="ALDH_BenzADH"/>
    <property type="match status" value="1"/>
</dbReference>
<dbReference type="GO" id="GO:0016620">
    <property type="term" value="F:oxidoreductase activity, acting on the aldehyde or oxo group of donors, NAD or NADP as acceptor"/>
    <property type="evidence" value="ECO:0007669"/>
    <property type="project" value="InterPro"/>
</dbReference>